<gene>
    <name evidence="1" type="ORF">H0235_002578</name>
</gene>
<dbReference type="EMBL" id="JACSDY010000002">
    <property type="protein sequence ID" value="KAF7434387.1"/>
    <property type="molecule type" value="Genomic_DNA"/>
</dbReference>
<protein>
    <submittedName>
        <fullName evidence="1">Uncharacterized protein</fullName>
    </submittedName>
</protein>
<accession>A0A834PAC4</accession>
<comment type="caution">
    <text evidence="1">The sequence shown here is derived from an EMBL/GenBank/DDBJ whole genome shotgun (WGS) entry which is preliminary data.</text>
</comment>
<dbReference type="Proteomes" id="UP000600918">
    <property type="component" value="Unassembled WGS sequence"/>
</dbReference>
<organism evidence="1 2">
    <name type="scientific">Vespula pensylvanica</name>
    <name type="common">Western yellow jacket</name>
    <name type="synonym">Wasp</name>
    <dbReference type="NCBI Taxonomy" id="30213"/>
    <lineage>
        <taxon>Eukaryota</taxon>
        <taxon>Metazoa</taxon>
        <taxon>Ecdysozoa</taxon>
        <taxon>Arthropoda</taxon>
        <taxon>Hexapoda</taxon>
        <taxon>Insecta</taxon>
        <taxon>Pterygota</taxon>
        <taxon>Neoptera</taxon>
        <taxon>Endopterygota</taxon>
        <taxon>Hymenoptera</taxon>
        <taxon>Apocrita</taxon>
        <taxon>Aculeata</taxon>
        <taxon>Vespoidea</taxon>
        <taxon>Vespidae</taxon>
        <taxon>Vespinae</taxon>
        <taxon>Vespula</taxon>
    </lineage>
</organism>
<reference evidence="1" key="1">
    <citation type="journal article" date="2020" name="G3 (Bethesda)">
        <title>High-Quality Assemblies for Three Invasive Social Wasps from the &lt;i&gt;Vespula&lt;/i&gt; Genus.</title>
        <authorList>
            <person name="Harrop T.W.R."/>
            <person name="Guhlin J."/>
            <person name="McLaughlin G.M."/>
            <person name="Permina E."/>
            <person name="Stockwell P."/>
            <person name="Gilligan J."/>
            <person name="Le Lec M.F."/>
            <person name="Gruber M.A.M."/>
            <person name="Quinn O."/>
            <person name="Lovegrove M."/>
            <person name="Duncan E.J."/>
            <person name="Remnant E.J."/>
            <person name="Van Eeckhoven J."/>
            <person name="Graham B."/>
            <person name="Knapp R.A."/>
            <person name="Langford K.W."/>
            <person name="Kronenberg Z."/>
            <person name="Press M.O."/>
            <person name="Eacker S.M."/>
            <person name="Wilson-Rankin E.E."/>
            <person name="Purcell J."/>
            <person name="Lester P.J."/>
            <person name="Dearden P.K."/>
        </authorList>
    </citation>
    <scope>NUCLEOTIDE SEQUENCE</scope>
    <source>
        <strain evidence="1">Volc-1</strain>
    </source>
</reference>
<evidence type="ECO:0000313" key="2">
    <source>
        <dbReference type="Proteomes" id="UP000600918"/>
    </source>
</evidence>
<evidence type="ECO:0000313" key="1">
    <source>
        <dbReference type="EMBL" id="KAF7434387.1"/>
    </source>
</evidence>
<keyword evidence="2" id="KW-1185">Reference proteome</keyword>
<name>A0A834PAC4_VESPE</name>
<sequence>MADKGVANGQARAIICARSRCQSIDRYENSMQQRLSPIEYITTTLPFHFLAELELPSTCEIIIKVFILYGFVDDSTVGKDERFMGTFEACSENGSFAIFPPRALEKPREVS</sequence>
<proteinExistence type="predicted"/>
<dbReference type="AlphaFoldDB" id="A0A834PAC4"/>